<dbReference type="GeneID" id="87866995"/>
<evidence type="ECO:0000313" key="3">
    <source>
        <dbReference type="Proteomes" id="UP001278500"/>
    </source>
</evidence>
<name>A0AAE0J8J2_9PEZI</name>
<protein>
    <submittedName>
        <fullName evidence="2">Uncharacterized protein</fullName>
    </submittedName>
</protein>
<sequence>MYWVQSILKWVAAGVKAVSIAAWILSSIGIVPGGRWVGILQNLGVTSAGLPTTLGRMLG</sequence>
<dbReference type="InterPro" id="IPR038213">
    <property type="entry name" value="IFI6/IFI27-like_sf"/>
</dbReference>
<dbReference type="Proteomes" id="UP001278500">
    <property type="component" value="Unassembled WGS sequence"/>
</dbReference>
<comment type="caution">
    <text evidence="2">The sequence shown here is derived from an EMBL/GenBank/DDBJ whole genome shotgun (WGS) entry which is preliminary data.</text>
</comment>
<keyword evidence="1" id="KW-0472">Membrane</keyword>
<reference evidence="2" key="2">
    <citation type="submission" date="2023-06" db="EMBL/GenBank/DDBJ databases">
        <authorList>
            <consortium name="Lawrence Berkeley National Laboratory"/>
            <person name="Haridas S."/>
            <person name="Hensen N."/>
            <person name="Bonometti L."/>
            <person name="Westerberg I."/>
            <person name="Brannstrom I.O."/>
            <person name="Guillou S."/>
            <person name="Cros-Aarteil S."/>
            <person name="Calhoun S."/>
            <person name="Kuo A."/>
            <person name="Mondo S."/>
            <person name="Pangilinan J."/>
            <person name="Riley R."/>
            <person name="Labutti K."/>
            <person name="Andreopoulos B."/>
            <person name="Lipzen A."/>
            <person name="Chen C."/>
            <person name="Yanf M."/>
            <person name="Daum C."/>
            <person name="Ng V."/>
            <person name="Clum A."/>
            <person name="Steindorff A."/>
            <person name="Ohm R."/>
            <person name="Martin F."/>
            <person name="Silar P."/>
            <person name="Natvig D."/>
            <person name="Lalanne C."/>
            <person name="Gautier V."/>
            <person name="Ament-Velasquez S.L."/>
            <person name="Kruys A."/>
            <person name="Hutchinson M.I."/>
            <person name="Powell A.J."/>
            <person name="Barry K."/>
            <person name="Miller A.N."/>
            <person name="Grigoriev I.V."/>
            <person name="Debuchy R."/>
            <person name="Gladieux P."/>
            <person name="Thoren M.H."/>
            <person name="Johannesson H."/>
        </authorList>
    </citation>
    <scope>NUCLEOTIDE SEQUENCE</scope>
    <source>
        <strain evidence="2">CBS 560.94</strain>
    </source>
</reference>
<evidence type="ECO:0000313" key="2">
    <source>
        <dbReference type="EMBL" id="KAK3338993.1"/>
    </source>
</evidence>
<dbReference type="EMBL" id="JAUEPP010000007">
    <property type="protein sequence ID" value="KAK3338993.1"/>
    <property type="molecule type" value="Genomic_DNA"/>
</dbReference>
<organism evidence="2 3">
    <name type="scientific">Neurospora tetraspora</name>
    <dbReference type="NCBI Taxonomy" id="94610"/>
    <lineage>
        <taxon>Eukaryota</taxon>
        <taxon>Fungi</taxon>
        <taxon>Dikarya</taxon>
        <taxon>Ascomycota</taxon>
        <taxon>Pezizomycotina</taxon>
        <taxon>Sordariomycetes</taxon>
        <taxon>Sordariomycetidae</taxon>
        <taxon>Sordariales</taxon>
        <taxon>Sordariaceae</taxon>
        <taxon>Neurospora</taxon>
    </lineage>
</organism>
<gene>
    <name evidence="2" type="ORF">B0H65DRAFT_551741</name>
</gene>
<feature type="transmembrane region" description="Helical" evidence="1">
    <location>
        <begin position="7"/>
        <end position="31"/>
    </location>
</feature>
<proteinExistence type="predicted"/>
<accession>A0AAE0J8J2</accession>
<keyword evidence="3" id="KW-1185">Reference proteome</keyword>
<keyword evidence="1" id="KW-1133">Transmembrane helix</keyword>
<dbReference type="RefSeq" id="XP_062678353.1">
    <property type="nucleotide sequence ID" value="XM_062829841.1"/>
</dbReference>
<evidence type="ECO:0000256" key="1">
    <source>
        <dbReference type="SAM" id="Phobius"/>
    </source>
</evidence>
<keyword evidence="1" id="KW-0812">Transmembrane</keyword>
<dbReference type="Gene3D" id="6.10.110.10">
    <property type="match status" value="1"/>
</dbReference>
<dbReference type="AlphaFoldDB" id="A0AAE0J8J2"/>
<reference evidence="2" key="1">
    <citation type="journal article" date="2023" name="Mol. Phylogenet. Evol.">
        <title>Genome-scale phylogeny and comparative genomics of the fungal order Sordariales.</title>
        <authorList>
            <person name="Hensen N."/>
            <person name="Bonometti L."/>
            <person name="Westerberg I."/>
            <person name="Brannstrom I.O."/>
            <person name="Guillou S."/>
            <person name="Cros-Aarteil S."/>
            <person name="Calhoun S."/>
            <person name="Haridas S."/>
            <person name="Kuo A."/>
            <person name="Mondo S."/>
            <person name="Pangilinan J."/>
            <person name="Riley R."/>
            <person name="LaButti K."/>
            <person name="Andreopoulos B."/>
            <person name="Lipzen A."/>
            <person name="Chen C."/>
            <person name="Yan M."/>
            <person name="Daum C."/>
            <person name="Ng V."/>
            <person name="Clum A."/>
            <person name="Steindorff A."/>
            <person name="Ohm R.A."/>
            <person name="Martin F."/>
            <person name="Silar P."/>
            <person name="Natvig D.O."/>
            <person name="Lalanne C."/>
            <person name="Gautier V."/>
            <person name="Ament-Velasquez S.L."/>
            <person name="Kruys A."/>
            <person name="Hutchinson M.I."/>
            <person name="Powell A.J."/>
            <person name="Barry K."/>
            <person name="Miller A.N."/>
            <person name="Grigoriev I.V."/>
            <person name="Debuchy R."/>
            <person name="Gladieux P."/>
            <person name="Hiltunen Thoren M."/>
            <person name="Johannesson H."/>
        </authorList>
    </citation>
    <scope>NUCLEOTIDE SEQUENCE</scope>
    <source>
        <strain evidence="2">CBS 560.94</strain>
    </source>
</reference>